<dbReference type="EMBL" id="CM007893">
    <property type="protein sequence ID" value="OTG27974.1"/>
    <property type="molecule type" value="Genomic_DNA"/>
</dbReference>
<organism evidence="1 2">
    <name type="scientific">Helianthus annuus</name>
    <name type="common">Common sunflower</name>
    <dbReference type="NCBI Taxonomy" id="4232"/>
    <lineage>
        <taxon>Eukaryota</taxon>
        <taxon>Viridiplantae</taxon>
        <taxon>Streptophyta</taxon>
        <taxon>Embryophyta</taxon>
        <taxon>Tracheophyta</taxon>
        <taxon>Spermatophyta</taxon>
        <taxon>Magnoliopsida</taxon>
        <taxon>eudicotyledons</taxon>
        <taxon>Gunneridae</taxon>
        <taxon>Pentapetalae</taxon>
        <taxon>asterids</taxon>
        <taxon>campanulids</taxon>
        <taxon>Asterales</taxon>
        <taxon>Asteraceae</taxon>
        <taxon>Asteroideae</taxon>
        <taxon>Heliantheae alliance</taxon>
        <taxon>Heliantheae</taxon>
        <taxon>Helianthus</taxon>
    </lineage>
</organism>
<dbReference type="InParanoid" id="A0A251UXY0"/>
<proteinExistence type="predicted"/>
<evidence type="ECO:0000313" key="2">
    <source>
        <dbReference type="Proteomes" id="UP000215914"/>
    </source>
</evidence>
<accession>A0A251UXY0</accession>
<keyword evidence="2" id="KW-1185">Reference proteome</keyword>
<reference evidence="2" key="1">
    <citation type="journal article" date="2017" name="Nature">
        <title>The sunflower genome provides insights into oil metabolism, flowering and Asterid evolution.</title>
        <authorList>
            <person name="Badouin H."/>
            <person name="Gouzy J."/>
            <person name="Grassa C.J."/>
            <person name="Murat F."/>
            <person name="Staton S.E."/>
            <person name="Cottret L."/>
            <person name="Lelandais-Briere C."/>
            <person name="Owens G.L."/>
            <person name="Carrere S."/>
            <person name="Mayjonade B."/>
            <person name="Legrand L."/>
            <person name="Gill N."/>
            <person name="Kane N.C."/>
            <person name="Bowers J.E."/>
            <person name="Hubner S."/>
            <person name="Bellec A."/>
            <person name="Berard A."/>
            <person name="Berges H."/>
            <person name="Blanchet N."/>
            <person name="Boniface M.C."/>
            <person name="Brunel D."/>
            <person name="Catrice O."/>
            <person name="Chaidir N."/>
            <person name="Claudel C."/>
            <person name="Donnadieu C."/>
            <person name="Faraut T."/>
            <person name="Fievet G."/>
            <person name="Helmstetter N."/>
            <person name="King M."/>
            <person name="Knapp S.J."/>
            <person name="Lai Z."/>
            <person name="Le Paslier M.C."/>
            <person name="Lippi Y."/>
            <person name="Lorenzon L."/>
            <person name="Mandel J.R."/>
            <person name="Marage G."/>
            <person name="Marchand G."/>
            <person name="Marquand E."/>
            <person name="Bret-Mestries E."/>
            <person name="Morien E."/>
            <person name="Nambeesan S."/>
            <person name="Nguyen T."/>
            <person name="Pegot-Espagnet P."/>
            <person name="Pouilly N."/>
            <person name="Raftis F."/>
            <person name="Sallet E."/>
            <person name="Schiex T."/>
            <person name="Thomas J."/>
            <person name="Vandecasteele C."/>
            <person name="Vares D."/>
            <person name="Vear F."/>
            <person name="Vautrin S."/>
            <person name="Crespi M."/>
            <person name="Mangin B."/>
            <person name="Burke J.M."/>
            <person name="Salse J."/>
            <person name="Munos S."/>
            <person name="Vincourt P."/>
            <person name="Rieseberg L.H."/>
            <person name="Langlade N.B."/>
        </authorList>
    </citation>
    <scope>NUCLEOTIDE SEQUENCE [LARGE SCALE GENOMIC DNA]</scope>
    <source>
        <strain evidence="2">cv. SF193</strain>
    </source>
</reference>
<name>A0A251UXY0_HELAN</name>
<gene>
    <name evidence="1" type="ORF">HannXRQ_Chr04g0106001</name>
</gene>
<protein>
    <submittedName>
        <fullName evidence="1">Uncharacterized protein</fullName>
    </submittedName>
</protein>
<sequence length="109" mass="12510">MFLIHLAGTLKETFIDSQLWLDFDCESDLTSVNGGLKERKQVLRRFPFVSRGVTSRLVESEKKRRILAIVICHWIKEEPVDHLFVSCHFASRCLGSGCKLVPSNWAVYV</sequence>
<evidence type="ECO:0000313" key="1">
    <source>
        <dbReference type="EMBL" id="OTG27974.1"/>
    </source>
</evidence>
<dbReference type="Proteomes" id="UP000215914">
    <property type="component" value="Chromosome 4"/>
</dbReference>
<dbReference type="AlphaFoldDB" id="A0A251UXY0"/>